<dbReference type="PROSITE" id="PS01009">
    <property type="entry name" value="CRISP_1"/>
    <property type="match status" value="1"/>
</dbReference>
<comment type="caution">
    <text evidence="2">The sequence shown here is derived from an EMBL/GenBank/DDBJ whole genome shotgun (WGS) entry which is preliminary data.</text>
</comment>
<dbReference type="PRINTS" id="PR00837">
    <property type="entry name" value="V5TPXLIKE"/>
</dbReference>
<dbReference type="SUPFAM" id="SSF55797">
    <property type="entry name" value="PR-1-like"/>
    <property type="match status" value="1"/>
</dbReference>
<gene>
    <name evidence="2" type="ORF">niasHT_038215</name>
</gene>
<reference evidence="2 3" key="1">
    <citation type="submission" date="2024-10" db="EMBL/GenBank/DDBJ databases">
        <authorList>
            <person name="Kim D."/>
        </authorList>
    </citation>
    <scope>NUCLEOTIDE SEQUENCE [LARGE SCALE GENOMIC DNA]</scope>
    <source>
        <strain evidence="2">BH-2024</strain>
    </source>
</reference>
<dbReference type="InterPro" id="IPR014044">
    <property type="entry name" value="CAP_dom"/>
</dbReference>
<dbReference type="EMBL" id="JBICBT010001087">
    <property type="protein sequence ID" value="KAL3084029.1"/>
    <property type="molecule type" value="Genomic_DNA"/>
</dbReference>
<dbReference type="SMART" id="SM00198">
    <property type="entry name" value="SCP"/>
    <property type="match status" value="1"/>
</dbReference>
<dbReference type="InterPro" id="IPR035940">
    <property type="entry name" value="CAP_sf"/>
</dbReference>
<dbReference type="PANTHER" id="PTHR10334">
    <property type="entry name" value="CYSTEINE-RICH SECRETORY PROTEIN-RELATED"/>
    <property type="match status" value="1"/>
</dbReference>
<dbReference type="Proteomes" id="UP001620626">
    <property type="component" value="Unassembled WGS sequence"/>
</dbReference>
<dbReference type="CDD" id="cd05380">
    <property type="entry name" value="CAP_euk"/>
    <property type="match status" value="1"/>
</dbReference>
<protein>
    <recommendedName>
        <fullName evidence="1">SCP domain-containing protein</fullName>
    </recommendedName>
</protein>
<sequence length="301" mass="34015">MSSSQILQFAAAHHRLLSTMTMMTMIMMMMLIASIMITVNGKPTPLGTNDGVWVSHSGPTNALWGHEKLVPEEEVLAREKRRSSYYPSSYRYGYGYGYNNNYGSSYSGYSGGYAPDVYQQNWITSEHNRYRRMVPATDMRMVYWNQQLAASAQAHANTCDFRHSRNRANIGENIWAAPYYNYTDAVGRWYNEVNDPWCGCGTGYKHCCGHYTQMVWAETNLIGCGYAQCNGVTGVGGYAKAVFVCHYNPQGNKVMYYSNGGDYAMPAFTWARSESDRCSQCPSDQPSCYQGLCYMPLNYRG</sequence>
<dbReference type="AlphaFoldDB" id="A0ABD2IVU3"/>
<accession>A0ABD2IVU3</accession>
<proteinExistence type="predicted"/>
<feature type="domain" description="SCP" evidence="1">
    <location>
        <begin position="117"/>
        <end position="255"/>
    </location>
</feature>
<keyword evidence="3" id="KW-1185">Reference proteome</keyword>
<dbReference type="InterPro" id="IPR018244">
    <property type="entry name" value="Allrgn_V5/Tpx1_CS"/>
</dbReference>
<name>A0ABD2IVU3_9BILA</name>
<dbReference type="Gene3D" id="3.40.33.10">
    <property type="entry name" value="CAP"/>
    <property type="match status" value="1"/>
</dbReference>
<dbReference type="InterPro" id="IPR001283">
    <property type="entry name" value="CRISP-related"/>
</dbReference>
<evidence type="ECO:0000313" key="2">
    <source>
        <dbReference type="EMBL" id="KAL3084029.1"/>
    </source>
</evidence>
<organism evidence="2 3">
    <name type="scientific">Heterodera trifolii</name>
    <dbReference type="NCBI Taxonomy" id="157864"/>
    <lineage>
        <taxon>Eukaryota</taxon>
        <taxon>Metazoa</taxon>
        <taxon>Ecdysozoa</taxon>
        <taxon>Nematoda</taxon>
        <taxon>Chromadorea</taxon>
        <taxon>Rhabditida</taxon>
        <taxon>Tylenchina</taxon>
        <taxon>Tylenchomorpha</taxon>
        <taxon>Tylenchoidea</taxon>
        <taxon>Heteroderidae</taxon>
        <taxon>Heteroderinae</taxon>
        <taxon>Heterodera</taxon>
    </lineage>
</organism>
<evidence type="ECO:0000313" key="3">
    <source>
        <dbReference type="Proteomes" id="UP001620626"/>
    </source>
</evidence>
<evidence type="ECO:0000259" key="1">
    <source>
        <dbReference type="SMART" id="SM00198"/>
    </source>
</evidence>
<dbReference type="Pfam" id="PF00188">
    <property type="entry name" value="CAP"/>
    <property type="match status" value="1"/>
</dbReference>